<evidence type="ECO:0000256" key="3">
    <source>
        <dbReference type="SAM" id="MobiDB-lite"/>
    </source>
</evidence>
<dbReference type="Pfam" id="PF26103">
    <property type="entry name" value="TPR_Epg5"/>
    <property type="match status" value="1"/>
</dbReference>
<evidence type="ECO:0000256" key="1">
    <source>
        <dbReference type="ARBA" id="ARBA00010948"/>
    </source>
</evidence>
<proteinExistence type="inferred from homology"/>
<keyword evidence="2" id="KW-0072">Autophagy</keyword>
<keyword evidence="7" id="KW-1185">Reference proteome</keyword>
<feature type="region of interest" description="Disordered" evidence="3">
    <location>
        <begin position="1"/>
        <end position="24"/>
    </location>
</feature>
<name>A0A8W7J8W1_ANOAL</name>
<feature type="region of interest" description="Disordered" evidence="3">
    <location>
        <begin position="2594"/>
        <end position="2624"/>
    </location>
</feature>
<dbReference type="RefSeq" id="XP_035795712.1">
    <property type="nucleotide sequence ID" value="XM_035939819.1"/>
</dbReference>
<dbReference type="InterPro" id="IPR059030">
    <property type="entry name" value="TPR_Epg5_mid"/>
</dbReference>
<dbReference type="InterPro" id="IPR051436">
    <property type="entry name" value="Autophagy-related_EPG5"/>
</dbReference>
<dbReference type="EnsemblMetazoa" id="AALB000050-RA">
    <property type="protein sequence ID" value="AALB000050-PA"/>
    <property type="gene ID" value="AALB000050"/>
</dbReference>
<feature type="region of interest" description="Disordered" evidence="3">
    <location>
        <begin position="61"/>
        <end position="134"/>
    </location>
</feature>
<organism evidence="6 7">
    <name type="scientific">Anopheles albimanus</name>
    <name type="common">New world malaria mosquito</name>
    <dbReference type="NCBI Taxonomy" id="7167"/>
    <lineage>
        <taxon>Eukaryota</taxon>
        <taxon>Metazoa</taxon>
        <taxon>Ecdysozoa</taxon>
        <taxon>Arthropoda</taxon>
        <taxon>Hexapoda</taxon>
        <taxon>Insecta</taxon>
        <taxon>Pterygota</taxon>
        <taxon>Neoptera</taxon>
        <taxon>Endopterygota</taxon>
        <taxon>Diptera</taxon>
        <taxon>Nematocera</taxon>
        <taxon>Culicoidea</taxon>
        <taxon>Culicidae</taxon>
        <taxon>Anophelinae</taxon>
        <taxon>Anopheles</taxon>
    </lineage>
</organism>
<evidence type="ECO:0008006" key="8">
    <source>
        <dbReference type="Google" id="ProtNLM"/>
    </source>
</evidence>
<dbReference type="Pfam" id="PF26106">
    <property type="entry name" value="TPR_Epg5_C"/>
    <property type="match status" value="1"/>
</dbReference>
<accession>A0A8W7J8W1</accession>
<evidence type="ECO:0000259" key="4">
    <source>
        <dbReference type="Pfam" id="PF26103"/>
    </source>
</evidence>
<feature type="compositionally biased region" description="Polar residues" evidence="3">
    <location>
        <begin position="96"/>
        <end position="106"/>
    </location>
</feature>
<evidence type="ECO:0000256" key="2">
    <source>
        <dbReference type="ARBA" id="ARBA00023006"/>
    </source>
</evidence>
<evidence type="ECO:0000259" key="5">
    <source>
        <dbReference type="Pfam" id="PF26573"/>
    </source>
</evidence>
<dbReference type="CTD" id="57724"/>
<dbReference type="GO" id="GO:0005737">
    <property type="term" value="C:cytoplasm"/>
    <property type="evidence" value="ECO:0007669"/>
    <property type="project" value="TreeGrafter"/>
</dbReference>
<feature type="compositionally biased region" description="Polar residues" evidence="3">
    <location>
        <begin position="68"/>
        <end position="88"/>
    </location>
</feature>
<dbReference type="Proteomes" id="UP000069272">
    <property type="component" value="Chromosome 2L"/>
</dbReference>
<reference evidence="6" key="2">
    <citation type="submission" date="2022-08" db="UniProtKB">
        <authorList>
            <consortium name="EnsemblMetazoa"/>
        </authorList>
    </citation>
    <scope>IDENTIFICATION</scope>
    <source>
        <strain evidence="6">STECLA/ALBI9_A</strain>
    </source>
</reference>
<feature type="domain" description="Epg5-like TPR" evidence="5">
    <location>
        <begin position="1243"/>
        <end position="1425"/>
    </location>
</feature>
<dbReference type="GeneID" id="118468698"/>
<dbReference type="RefSeq" id="XP_035795711.1">
    <property type="nucleotide sequence ID" value="XM_035939818.1"/>
</dbReference>
<dbReference type="KEGG" id="aali:118468698"/>
<dbReference type="GO" id="GO:0097352">
    <property type="term" value="P:autophagosome maturation"/>
    <property type="evidence" value="ECO:0007669"/>
    <property type="project" value="TreeGrafter"/>
</dbReference>
<evidence type="ECO:0000313" key="6">
    <source>
        <dbReference type="EnsemblMetazoa" id="AALB000050-PA"/>
    </source>
</evidence>
<reference evidence="6 7" key="1">
    <citation type="journal article" date="2017" name="G3 (Bethesda)">
        <title>The Physical Genome Mapping of Anopheles albimanus Corrected Scaffold Misassemblies and Identified Interarm Rearrangements in Genus Anopheles.</title>
        <authorList>
            <person name="Artemov G.N."/>
            <person name="Peery A.N."/>
            <person name="Jiang X."/>
            <person name="Tu Z."/>
            <person name="Stegniy V.N."/>
            <person name="Sharakhova M.V."/>
            <person name="Sharakhov I.V."/>
        </authorList>
    </citation>
    <scope>NUCLEOTIDE SEQUENCE [LARGE SCALE GENOMIC DNA]</scope>
    <source>
        <strain evidence="6 7">ALBI9_A</strain>
    </source>
</reference>
<sequence length="2721" mass="307685">MAMMQIKEKKHRHRKKNVDETRRKDALPVAEEDFLDELYENEETNSSEQCVSYLDELAISSKEDDSVSSEITVGEQSNPQAEQLNEQQPILRHTDTGSCSDEQPTEATKDEIQTVEDVPVEKQNSATTSPTAPPLAISASGLSAIDRTAMNQASKIYPSLPTAMVSPMLTDRISNSTPVSKIYPELPAVSQTQQRPATQQRTGIVGELQNGTLLTLNREQISQLFPPNATHELHALKIGFATRECPATVCQQEAFIEHPLYVLLDEYMRKSVEEVKQRENLRSCRKTYEKLQSEIWRKTSKRFSGTAFCADGKLVTASTVESVMVLDETIVKRYERAGKEIEERMYELNKTHLATAGKAAEIEDYIRVQLGGGSQDTSKGAPDMKVDELRDILSILFYFLRSSRGKPGHKSPRRSRNTASGERSKEALDASSDRECFSDNVRGWMRMVAKTIVWLGTAEDRINVMLQLLHCEAGTVSWCRELICPLQPSQKTSKVLTDDELRQVLKMLELGLAPHPERDSFVKPPPATEETCIVELTSVGHVISASIADDGLESEAADQQTDWLVVDSDGEDCTGSEQVAPLKEDDISGFLEQMPFAKVFETLITVGGADTLAHGTMVSLHRILRSTTIALEIVRVLAIGLRTYRNQDRYENLIRRLGRLIAHTVHYVADILQMYPDRTNQSDPAHKEFQRLVGRAICSFSCLRDSASWHSLLALPFQLLSYPVIWWLYSGLLADVEDWSEGTALSELVPNDDGEQRAVRMDTHYRRLLERSPKDVYYVCQLMVSLVDGRDVHAEAGIFHVIVKDFFQLLLRIDHATQPVLVEYIFSELNYLLSKHPFLCEALIVELQWCAQQESSTAVRLPGAKYLQQLFYLLPFRSYSPTTTCVDKMNHLLTGEMMTGYYAILVLEVLRSFDYEVIVNNALWIPQPIQFYILRTVIGAHRQHVPLDLKGSPASNPDKQLVDAFDRLCWEIVGKLRVHHLDQPQPHVMRVMHETDVTLRDVPAAELLPEIHAGINERRPIAVYAAMLVTTIGHWIPVFCQSGAQLLSEQLAGVSRKSVLRCLQLIVPLFHECPESLSSCEPFVNLLSKVIGKATKERWWSSASEGEDVPEESTELRVYCLASRMVYLQLRDFLAYGLASPAPLVEVWVRCLTALPAWKKCPQVLRLLDIIADLAHHYPDAWNQMKLLLAPHYSQIQEVKISRGTKGLLFMRGNDEESLYNIKPNLIALSLMSYDLEFEITEHDLWYRLLVTLTSDPSIPINVALRQIYTQDLGQQDSPPIGDQLVLYKIARQIVASDYKHPMQLFLWQRFIHVYYTMLPSTTGGLPAIHAAINRLYEYDKKLLDKLIASGRALRDYYAKLTPPDSPGRISDTEEAKTAQAQLYQHMAGFFEACLVWLQSDMLDGLTLSTLGTLPASFNPSLLNMCLDKTKNCLPQYNDKRAELHRLVRIRESWKLLFGHYLTPAKMHPRLMGASNAGLLRETDKNDPTSILKTIEKRLKVYECPLELAPCKCEPPVVPLYRLTVDTEPLAIVAGLEKAIETVIQFATRQYLPAWDNVHHLQEQYSELIPKRFFEEREVKRMLTECRMITKRCTGAVTVSVVVTKTIEREQIRQKMEHNRSKLNESLQAAIHTPAPIMQALHHTNGLLMQLNQWIRDSGALGIQMLPQNHCVRTLISSFVPKMISNGHLHCPATEHVLEASFTMFMRGVPSLVYDPLVLCVQKSLQQSDEAILDFLPYVKAADIPCSHMVQLYTRLLMQNYRRKLEKRVFLTIFDDQFDLAEWLKNNTTVASELDVLVRKVIETLCSPDKTSPSTPCNEELDLSRTFHETLLRHLLALLEYNFPVHYELILLELLNGCEQRHLQPEVLLAVNNSLRRQWHVPPLTIAINEPGARALLDAFVGRQYGGAWRVSIFNMVYGVIFRLSERFVTQRTQNCLHGLYPEYRAYVMPLALTLATLARSYIEIVIPLQISNLKDAETETLSAWSTLCKLFSAWLEPYEKTNLASWIQQFRPNGQQDLLLPWSELYVAEASQMLTAFTYCIESLVAKLNDSMRSFSGGHYDSTSRVLELVFEWYERNFAHRSVANSVLTPVNVQLLTLPWESLRPGRTALEAFDRVLDRFAPAAHQFASQVFIRCRWERMSDDFRAMPMADLLTVCVKLAHEPTVHTSGRAAMLETLAKLSEMRWIELEVRAVEQTLDWFVMSADPSIMLQLESSSVASIDQAILNLLLIVSGLRYNEFNSEQEQSNEDQQRKRELFVRCAVRLLLTYAKRNKKALASPSAVLQFSAAIQRLVENIAYSMINIPEDPSRSNDRRESAGESTLLLQLFDAIKGFVAEDAFPFFTKAVRNEMEKDSPGMHIFVTSALRGCFLFSDRVPREILLTMEDALFRYFCSNNHSLPSSGLVTPEEPIHSGSDAVHDSVAKCSGQWISILNLVDPVVLNSWLVPIEQFNTEGTTLLTLHLTLMGRCILSTSTVDKLQMLVHLQNQLKKIEVSTQHEPRLYLLWGMMAYMLMALLPATGNADEPALQEFLQHLRSVLRGPQGTVNRLMQSALSLYKGTVCSPTRRAVVRLLIACLTFCQQALMITSGCNSDETSMHTTSADDEHDDGFHVVEDGSSSSQGGEQPLVKLCSGLRSTILEILNEAPGVLATQRNPQTASWVPYLENIRTRMTSTGQGVALTAIVQECVAPLCVDVICVLGGRNTELLMRSALPVWTKMGCV</sequence>
<dbReference type="PANTHER" id="PTHR31139:SF4">
    <property type="entry name" value="ECTOPIC P GRANULES PROTEIN 5 HOMOLOG"/>
    <property type="match status" value="1"/>
</dbReference>
<protein>
    <recommendedName>
        <fullName evidence="8">Ectopic P granules protein 5 homolog</fullName>
    </recommendedName>
</protein>
<feature type="compositionally biased region" description="Basic residues" evidence="3">
    <location>
        <begin position="405"/>
        <end position="416"/>
    </location>
</feature>
<dbReference type="Pfam" id="PF26573">
    <property type="entry name" value="TPR_Epg5_2"/>
    <property type="match status" value="1"/>
</dbReference>
<dbReference type="OrthoDB" id="75419at2759"/>
<dbReference type="PANTHER" id="PTHR31139">
    <property type="entry name" value="ECTOPIC P GRANULES PROTEIN 5 HOMOLOG"/>
    <property type="match status" value="1"/>
</dbReference>
<feature type="domain" description="Epg5-like central TPR repeats" evidence="4">
    <location>
        <begin position="1738"/>
        <end position="2138"/>
    </location>
</feature>
<feature type="compositionally biased region" description="Basic and acidic residues" evidence="3">
    <location>
        <begin position="422"/>
        <end position="431"/>
    </location>
</feature>
<feature type="region of interest" description="Disordered" evidence="3">
    <location>
        <begin position="405"/>
        <end position="431"/>
    </location>
</feature>
<evidence type="ECO:0000313" key="7">
    <source>
        <dbReference type="Proteomes" id="UP000069272"/>
    </source>
</evidence>
<dbReference type="InterPro" id="IPR058750">
    <property type="entry name" value="TPR_Epg5"/>
</dbReference>
<comment type="similarity">
    <text evidence="1">Belongs to the EPG5 family.</text>
</comment>